<dbReference type="Pfam" id="PF04509">
    <property type="entry name" value="CheC"/>
    <property type="match status" value="2"/>
</dbReference>
<keyword evidence="10" id="KW-0282">Flagellum</keyword>
<organism evidence="10 11">
    <name type="scientific">Soehngenia longivitae</name>
    <dbReference type="NCBI Taxonomy" id="2562294"/>
    <lineage>
        <taxon>Bacteria</taxon>
        <taxon>Bacillati</taxon>
        <taxon>Bacillota</taxon>
        <taxon>Tissierellia</taxon>
        <taxon>Tissierellales</taxon>
        <taxon>Tissierellaceae</taxon>
        <taxon>Soehngenia</taxon>
    </lineage>
</organism>
<evidence type="ECO:0000313" key="10">
    <source>
        <dbReference type="EMBL" id="TFZ39902.1"/>
    </source>
</evidence>
<dbReference type="EMBL" id="SRIB01000008">
    <property type="protein sequence ID" value="TFZ39902.1"/>
    <property type="molecule type" value="Genomic_DNA"/>
</dbReference>
<name>A0A4Z0D5G6_9FIRM</name>
<dbReference type="GO" id="GO:0071973">
    <property type="term" value="P:bacterial-type flagellum-dependent cell motility"/>
    <property type="evidence" value="ECO:0007669"/>
    <property type="project" value="InterPro"/>
</dbReference>
<dbReference type="CDD" id="cd17907">
    <property type="entry name" value="FliY_FliN-Y"/>
    <property type="match status" value="1"/>
</dbReference>
<evidence type="ECO:0000259" key="9">
    <source>
        <dbReference type="Pfam" id="PF04509"/>
    </source>
</evidence>
<keyword evidence="11" id="KW-1185">Reference proteome</keyword>
<comment type="subcellular location">
    <subcellularLocation>
        <location evidence="1">Cell membrane</location>
        <topology evidence="1">Peripheral membrane protein</topology>
        <orientation evidence="1">Cytoplasmic side</orientation>
    </subcellularLocation>
</comment>
<dbReference type="SUPFAM" id="SSF101801">
    <property type="entry name" value="Surface presentation of antigens (SPOA)"/>
    <property type="match status" value="1"/>
</dbReference>
<evidence type="ECO:0000256" key="2">
    <source>
        <dbReference type="ARBA" id="ARBA00009226"/>
    </source>
</evidence>
<feature type="domain" description="CheC-like protein" evidence="9">
    <location>
        <begin position="128"/>
        <end position="164"/>
    </location>
</feature>
<evidence type="ECO:0000256" key="1">
    <source>
        <dbReference type="ARBA" id="ARBA00004413"/>
    </source>
</evidence>
<dbReference type="Proteomes" id="UP000298381">
    <property type="component" value="Unassembled WGS sequence"/>
</dbReference>
<dbReference type="PANTHER" id="PTHR43484">
    <property type="match status" value="1"/>
</dbReference>
<evidence type="ECO:0000256" key="5">
    <source>
        <dbReference type="ARBA" id="ARBA00022779"/>
    </source>
</evidence>
<dbReference type="InterPro" id="IPR001172">
    <property type="entry name" value="FliN_T3SS_HrcQb"/>
</dbReference>
<dbReference type="GO" id="GO:0006935">
    <property type="term" value="P:chemotaxis"/>
    <property type="evidence" value="ECO:0007669"/>
    <property type="project" value="UniProtKB-KW"/>
</dbReference>
<evidence type="ECO:0000256" key="6">
    <source>
        <dbReference type="ARBA" id="ARBA00023136"/>
    </source>
</evidence>
<dbReference type="GO" id="GO:0005886">
    <property type="term" value="C:plasma membrane"/>
    <property type="evidence" value="ECO:0007669"/>
    <property type="project" value="UniProtKB-SubCell"/>
</dbReference>
<comment type="caution">
    <text evidence="10">The sequence shown here is derived from an EMBL/GenBank/DDBJ whole genome shotgun (WGS) entry which is preliminary data.</text>
</comment>
<sequence length="369" mass="41106">MSDNFISQEEIDALLKKSQNSNSNEFTLSDVDKDIIGEVGNISMSTAATTLSTLLSKRVLITTPRVSWIPFRQVIDECKVPKVVANVRFKKGPKGNNLLMVDVEDASVIADLMMGGDGNSAKKELSEFEMSAVAEAMNQMIGSASTSMATMLGMEIDILPPEVSLWDTNEAKGFGDLDPEMYICKIAFKLDVEGSIESEIMQLYTRETVEEIVKRMKGEDENKSPNAINNNAVTNHDNNKNLNENTTDRTEYTEAVKEEKKEKVNIKKPSFEELNVSIDDKKNPRNLDLILDVPLEFSVVLGKSKKTIREVLSFGNGSVIELDKQADEPLEIYVNGKLIAQGEVVVINENFGIRITNIMSKEQRLKELK</sequence>
<dbReference type="InterPro" id="IPR001543">
    <property type="entry name" value="FliN-like_C"/>
</dbReference>
<evidence type="ECO:0000256" key="4">
    <source>
        <dbReference type="ARBA" id="ARBA00022500"/>
    </source>
</evidence>
<dbReference type="Gene3D" id="3.40.1550.10">
    <property type="entry name" value="CheC-like"/>
    <property type="match status" value="1"/>
</dbReference>
<feature type="domain" description="CheC-like protein" evidence="9">
    <location>
        <begin position="33"/>
        <end position="67"/>
    </location>
</feature>
<evidence type="ECO:0000256" key="3">
    <source>
        <dbReference type="ARBA" id="ARBA00022475"/>
    </source>
</evidence>
<dbReference type="GO" id="GO:0016787">
    <property type="term" value="F:hydrolase activity"/>
    <property type="evidence" value="ECO:0007669"/>
    <property type="project" value="InterPro"/>
</dbReference>
<dbReference type="PRINTS" id="PR00956">
    <property type="entry name" value="FLGMOTORFLIN"/>
</dbReference>
<dbReference type="Gene3D" id="2.30.330.10">
    <property type="entry name" value="SpoA-like"/>
    <property type="match status" value="1"/>
</dbReference>
<comment type="similarity">
    <text evidence="2">Belongs to the FliN/MopA/SpaO family.</text>
</comment>
<dbReference type="AlphaFoldDB" id="A0A4Z0D5G6"/>
<feature type="region of interest" description="Disordered" evidence="7">
    <location>
        <begin position="217"/>
        <end position="250"/>
    </location>
</feature>
<dbReference type="NCBIfam" id="TIGR02480">
    <property type="entry name" value="fliN"/>
    <property type="match status" value="1"/>
</dbReference>
<dbReference type="SUPFAM" id="SSF103039">
    <property type="entry name" value="CheC-like"/>
    <property type="match status" value="1"/>
</dbReference>
<feature type="domain" description="Flagellar motor switch protein FliN-like C-terminal" evidence="8">
    <location>
        <begin position="289"/>
        <end position="359"/>
    </location>
</feature>
<dbReference type="NCBIfam" id="NF005995">
    <property type="entry name" value="PRK08119.1"/>
    <property type="match status" value="1"/>
</dbReference>
<evidence type="ECO:0000256" key="7">
    <source>
        <dbReference type="SAM" id="MobiDB-lite"/>
    </source>
</evidence>
<keyword evidence="4" id="KW-0145">Chemotaxis</keyword>
<keyword evidence="10" id="KW-0969">Cilium</keyword>
<keyword evidence="6" id="KW-0472">Membrane</keyword>
<proteinExistence type="inferred from homology"/>
<dbReference type="InterPro" id="IPR036429">
    <property type="entry name" value="SpoA-like_sf"/>
</dbReference>
<dbReference type="Pfam" id="PF01052">
    <property type="entry name" value="FliMN_C"/>
    <property type="match status" value="1"/>
</dbReference>
<keyword evidence="5" id="KW-0283">Flagellar rotation</keyword>
<protein>
    <submittedName>
        <fullName evidence="10">Flagellar motor switch phosphatase FliY</fullName>
    </submittedName>
</protein>
<keyword evidence="3" id="KW-1003">Cell membrane</keyword>
<dbReference type="PANTHER" id="PTHR43484:SF1">
    <property type="entry name" value="FLAGELLAR MOTOR SWITCH PROTEIN FLIN"/>
    <property type="match status" value="1"/>
</dbReference>
<feature type="compositionally biased region" description="Polar residues" evidence="7">
    <location>
        <begin position="224"/>
        <end position="245"/>
    </location>
</feature>
<evidence type="ECO:0000259" key="8">
    <source>
        <dbReference type="Pfam" id="PF01052"/>
    </source>
</evidence>
<accession>A0A4Z0D5G6</accession>
<dbReference type="InterPro" id="IPR012826">
    <property type="entry name" value="FliN"/>
</dbReference>
<dbReference type="OrthoDB" id="9773459at2"/>
<gene>
    <name evidence="10" type="primary">fliY</name>
    <name evidence="10" type="ORF">E4100_06470</name>
</gene>
<dbReference type="InterPro" id="IPR051469">
    <property type="entry name" value="FliN/MopA/SpaO"/>
</dbReference>
<reference evidence="10 11" key="1">
    <citation type="submission" date="2019-03" db="EMBL/GenBank/DDBJ databases">
        <title>Draft genome sequence data and analysis of a Fermenting Bacterium, Soehngenia longevitae strain 1933PT, isolated from petroleum reservoir in Azerbaijan.</title>
        <authorList>
            <person name="Grouzdev D.S."/>
            <person name="Bidzhieva S.K."/>
            <person name="Sokolova D.S."/>
            <person name="Tourova T.P."/>
            <person name="Poltaraus A.B."/>
            <person name="Nazina T.N."/>
        </authorList>
    </citation>
    <scope>NUCLEOTIDE SEQUENCE [LARGE SCALE GENOMIC DNA]</scope>
    <source>
        <strain evidence="10 11">1933P</strain>
    </source>
</reference>
<dbReference type="InterPro" id="IPR007597">
    <property type="entry name" value="CheC"/>
</dbReference>
<evidence type="ECO:0000313" key="11">
    <source>
        <dbReference type="Proteomes" id="UP000298381"/>
    </source>
</evidence>
<dbReference type="GO" id="GO:0009425">
    <property type="term" value="C:bacterial-type flagellum basal body"/>
    <property type="evidence" value="ECO:0007669"/>
    <property type="project" value="InterPro"/>
</dbReference>
<keyword evidence="10" id="KW-0966">Cell projection</keyword>
<dbReference type="GO" id="GO:0003774">
    <property type="term" value="F:cytoskeletal motor activity"/>
    <property type="evidence" value="ECO:0007669"/>
    <property type="project" value="InterPro"/>
</dbReference>
<dbReference type="RefSeq" id="WP_135271218.1">
    <property type="nucleotide sequence ID" value="NZ_SRIB01000008.1"/>
</dbReference>
<dbReference type="InterPro" id="IPR028976">
    <property type="entry name" value="CheC-like_sf"/>
</dbReference>